<evidence type="ECO:0000256" key="1">
    <source>
        <dbReference type="SAM" id="MobiDB-lite"/>
    </source>
</evidence>
<organism evidence="2">
    <name type="scientific">Siphoviridae sp. ct13O11</name>
    <dbReference type="NCBI Taxonomy" id="2825303"/>
    <lineage>
        <taxon>Viruses</taxon>
        <taxon>Duplodnaviria</taxon>
        <taxon>Heunggongvirae</taxon>
        <taxon>Uroviricota</taxon>
        <taxon>Caudoviricetes</taxon>
    </lineage>
</organism>
<dbReference type="EMBL" id="BK016066">
    <property type="protein sequence ID" value="DAF92396.1"/>
    <property type="molecule type" value="Genomic_DNA"/>
</dbReference>
<protein>
    <submittedName>
        <fullName evidence="2">DNA primase</fullName>
    </submittedName>
</protein>
<sequence>MIRIENLYRATNEGLDIILHYYPQAREVVGTKNKFRVRPADKTPSACLYLCHTQGGEGVWKVTDFGDEGHAQSPLDICMREEGIERPYEAVLKLAAMFDVRDELNRSINKPDIKHRPATADEKDGTRIFALLERIPEAHLKVLGPRVTHADTDALHWYEAEYVGYVKNREVTLKYSTENYPIFMRECVVEEGGGEKAEVKFYKIYEPLNPDKGFRFCYHPAGGKPKAYINGLHELKALWRKMNAEEEAAFYRDPANEDKPYREQKLKEAFICSGERDSLCCHSMGYSPLWFNSETYRLSEAEYKEVMKYVEVLYNIPDLDSTGVRNGRELALRFIDIHTMWLPQSLTGYRDNRGRPRKDLRDWQELRDRRSDFAGLMALAMPAKFWTERTNRKTGAVTYDIDTECLYNFLRLNGFYTLHDDNIKEARYIHVQGNIMREVKAKDLRRFISEWAEERCLPRPVRNLIHNSPRLSDSALDNMREVTLDFTNYTPTTQLFFFPGKTIEATPTGLVEHSGGDGLDRYVWQENVLEHRVTLMPPMFEVERSVTPTGEARFGVKVKDAESSPLFGYVINTSRVHWRKELEYNFAERDASEAEAYHRAHKFCIDGEGLTPDEQHEQEQNLVSKLFAIGYMLHHYKSPSRAWAPMAMDNKIGEDGECNGRSGKSFLFKALSLFMKTVKLSGRNAKLMDNPHVFDQVTQHTDFVLVDDCDRHLDTGAFYDLITSDMTVNPKNNQSYTIPFEQSPKFGFTTNYVPRDFSPSTEARLLYLVFSDYYHQRTEGNDYLESRSIRDDFGRDLISSSYKEEDWNADINFFMQCCQFYLSMCQESVKPMPPMGNILKRKFKADMGTNFEEWANVYFAEEGDNLDTFIVRREAYDAFIDEAKVNKNFYTMNKFTKALRSFAALCPYVYDYNPADLLNSQGRISRRIDGKSEDMIYLRSTKSQANREQLDTGAHLDPEAGFVPDESES</sequence>
<name>A0A8S5UD91_9CAUD</name>
<proteinExistence type="predicted"/>
<accession>A0A8S5UD91</accession>
<reference evidence="2" key="1">
    <citation type="journal article" date="2021" name="Proc. Natl. Acad. Sci. U.S.A.">
        <title>A Catalog of Tens of Thousands of Viruses from Human Metagenomes Reveals Hidden Associations with Chronic Diseases.</title>
        <authorList>
            <person name="Tisza M.J."/>
            <person name="Buck C.B."/>
        </authorList>
    </citation>
    <scope>NUCLEOTIDE SEQUENCE</scope>
    <source>
        <strain evidence="2">Ct13O11</strain>
    </source>
</reference>
<evidence type="ECO:0000313" key="2">
    <source>
        <dbReference type="EMBL" id="DAF92396.1"/>
    </source>
</evidence>
<feature type="compositionally biased region" description="Basic and acidic residues" evidence="1">
    <location>
        <begin position="948"/>
        <end position="958"/>
    </location>
</feature>
<feature type="region of interest" description="Disordered" evidence="1">
    <location>
        <begin position="943"/>
        <end position="969"/>
    </location>
</feature>